<dbReference type="OrthoDB" id="9797538at2"/>
<gene>
    <name evidence="3" type="ORF">BEL07_21620</name>
</gene>
<comment type="similarity">
    <text evidence="1">Belongs to the short-chain dehydrogenases/reductases (SDR) family.</text>
</comment>
<name>A0A1E8PZB9_9MYCO</name>
<evidence type="ECO:0000313" key="4">
    <source>
        <dbReference type="Proteomes" id="UP000178953"/>
    </source>
</evidence>
<dbReference type="AlphaFoldDB" id="A0A1E8PZB9"/>
<dbReference type="InterPro" id="IPR036291">
    <property type="entry name" value="NAD(P)-bd_dom_sf"/>
</dbReference>
<dbReference type="Pfam" id="PF00106">
    <property type="entry name" value="adh_short"/>
    <property type="match status" value="1"/>
</dbReference>
<dbReference type="SUPFAM" id="SSF51735">
    <property type="entry name" value="NAD(P)-binding Rossmann-fold domains"/>
    <property type="match status" value="1"/>
</dbReference>
<evidence type="ECO:0000313" key="3">
    <source>
        <dbReference type="EMBL" id="OFJ51672.1"/>
    </source>
</evidence>
<dbReference type="InterPro" id="IPR002347">
    <property type="entry name" value="SDR_fam"/>
</dbReference>
<dbReference type="PANTHER" id="PTHR44196">
    <property type="entry name" value="DEHYDROGENASE/REDUCTASE SDR FAMILY MEMBER 7B"/>
    <property type="match status" value="1"/>
</dbReference>
<proteinExistence type="inferred from homology"/>
<keyword evidence="4" id="KW-1185">Reference proteome</keyword>
<dbReference type="PANTHER" id="PTHR44196:SF1">
    <property type="entry name" value="DEHYDROGENASE_REDUCTASE SDR FAMILY MEMBER 7B"/>
    <property type="match status" value="1"/>
</dbReference>
<evidence type="ECO:0000256" key="1">
    <source>
        <dbReference type="ARBA" id="ARBA00006484"/>
    </source>
</evidence>
<dbReference type="PRINTS" id="PR00081">
    <property type="entry name" value="GDHRDH"/>
</dbReference>
<dbReference type="PROSITE" id="PS00061">
    <property type="entry name" value="ADH_SHORT"/>
    <property type="match status" value="1"/>
</dbReference>
<dbReference type="RefSeq" id="WP_070355118.1">
    <property type="nucleotide sequence ID" value="NZ_CP043474.1"/>
</dbReference>
<organism evidence="3 4">
    <name type="scientific">Mycolicibacterium grossiae</name>
    <dbReference type="NCBI Taxonomy" id="1552759"/>
    <lineage>
        <taxon>Bacteria</taxon>
        <taxon>Bacillati</taxon>
        <taxon>Actinomycetota</taxon>
        <taxon>Actinomycetes</taxon>
        <taxon>Mycobacteriales</taxon>
        <taxon>Mycobacteriaceae</taxon>
        <taxon>Mycolicibacterium</taxon>
    </lineage>
</organism>
<dbReference type="CDD" id="cd05233">
    <property type="entry name" value="SDR_c"/>
    <property type="match status" value="1"/>
</dbReference>
<dbReference type="InterPro" id="IPR020904">
    <property type="entry name" value="Sc_DH/Rdtase_CS"/>
</dbReference>
<protein>
    <submittedName>
        <fullName evidence="3">Oxidoreductase</fullName>
    </submittedName>
</protein>
<accession>A0A1E8PZB9</accession>
<evidence type="ECO:0000256" key="2">
    <source>
        <dbReference type="ARBA" id="ARBA00023002"/>
    </source>
</evidence>
<comment type="caution">
    <text evidence="3">The sequence shown here is derived from an EMBL/GenBank/DDBJ whole genome shotgun (WGS) entry which is preliminary data.</text>
</comment>
<dbReference type="GO" id="GO:0016020">
    <property type="term" value="C:membrane"/>
    <property type="evidence" value="ECO:0007669"/>
    <property type="project" value="TreeGrafter"/>
</dbReference>
<dbReference type="Gene3D" id="3.40.50.720">
    <property type="entry name" value="NAD(P)-binding Rossmann-like Domain"/>
    <property type="match status" value="1"/>
</dbReference>
<dbReference type="EMBL" id="MCHX01000059">
    <property type="protein sequence ID" value="OFJ51672.1"/>
    <property type="molecule type" value="Genomic_DNA"/>
</dbReference>
<dbReference type="Proteomes" id="UP000178953">
    <property type="component" value="Unassembled WGS sequence"/>
</dbReference>
<dbReference type="GO" id="GO:0016491">
    <property type="term" value="F:oxidoreductase activity"/>
    <property type="evidence" value="ECO:0007669"/>
    <property type="project" value="UniProtKB-KW"/>
</dbReference>
<reference evidence="3 4" key="1">
    <citation type="submission" date="2016-09" db="EMBL/GenBank/DDBJ databases">
        <title>genome sequence of Mycobacterium sp. 739 SCH.</title>
        <authorList>
            <person name="Greninger A.L."/>
            <person name="Qin X."/>
            <person name="Jerome K."/>
            <person name="Vora S."/>
            <person name="Quinn K."/>
        </authorList>
    </citation>
    <scope>NUCLEOTIDE SEQUENCE [LARGE SCALE GENOMIC DNA]</scope>
    <source>
        <strain evidence="3 4">SCH</strain>
    </source>
</reference>
<keyword evidence="2" id="KW-0560">Oxidoreductase</keyword>
<sequence>MTQTTRKPLALVTGASNGIGLELAKQFARHGYDLVVAAEDAGIEEVPAKLADTPAAVRTVRTDLRKPNEVEKLWATTVAEGRPVAAAALNAGVGMGRSFVDSDLKDDLDVVDLNVRSTVHLAKLVLDDMAARNEGKVLFTSSVASMMPGSYQSVYNASKSFIQSFSEAVRDELRGTDVTVTALMPGPTDTNFFHRAKLDDTIVGKMSGKDDPAQVARQGFQALMRGDAKVVGGSLSSKVMGTVSRVLPDAVKAVGSRVISKPRG</sequence>